<sequence>MKDVLEERDKIAATSIEASSEVPTLQEVVSPVCPILILDPHVSQTVGRKPKEDDKKKRKQSNDRWKRPIEIALKKRRRNCSLCKSPEHDKRSCPQNPNRQSKTQFESAKSSRSIANSQYIYYSISNPKEIVKKQPAWSNYAEFLLSS</sequence>
<organism evidence="2 3">
    <name type="scientific">Thalictrum thalictroides</name>
    <name type="common">Rue-anemone</name>
    <name type="synonym">Anemone thalictroides</name>
    <dbReference type="NCBI Taxonomy" id="46969"/>
    <lineage>
        <taxon>Eukaryota</taxon>
        <taxon>Viridiplantae</taxon>
        <taxon>Streptophyta</taxon>
        <taxon>Embryophyta</taxon>
        <taxon>Tracheophyta</taxon>
        <taxon>Spermatophyta</taxon>
        <taxon>Magnoliopsida</taxon>
        <taxon>Ranunculales</taxon>
        <taxon>Ranunculaceae</taxon>
        <taxon>Thalictroideae</taxon>
        <taxon>Thalictrum</taxon>
    </lineage>
</organism>
<dbReference type="OrthoDB" id="1634817at2759"/>
<protein>
    <submittedName>
        <fullName evidence="2">Uncharacterized protein</fullName>
    </submittedName>
</protein>
<dbReference type="Proteomes" id="UP000554482">
    <property type="component" value="Unassembled WGS sequence"/>
</dbReference>
<feature type="compositionally biased region" description="Polar residues" evidence="1">
    <location>
        <begin position="93"/>
        <end position="113"/>
    </location>
</feature>
<feature type="region of interest" description="Disordered" evidence="1">
    <location>
        <begin position="83"/>
        <end position="113"/>
    </location>
</feature>
<reference evidence="2 3" key="1">
    <citation type="submission" date="2020-06" db="EMBL/GenBank/DDBJ databases">
        <title>Transcriptomic and genomic resources for Thalictrum thalictroides and T. hernandezii: Facilitating candidate gene discovery in an emerging model plant lineage.</title>
        <authorList>
            <person name="Arias T."/>
            <person name="Riano-Pachon D.M."/>
            <person name="Di Stilio V.S."/>
        </authorList>
    </citation>
    <scope>NUCLEOTIDE SEQUENCE [LARGE SCALE GENOMIC DNA]</scope>
    <source>
        <strain evidence="3">cv. WT478/WT964</strain>
        <tissue evidence="2">Leaves</tissue>
    </source>
</reference>
<feature type="region of interest" description="Disordered" evidence="1">
    <location>
        <begin position="43"/>
        <end position="68"/>
    </location>
</feature>
<gene>
    <name evidence="2" type="ORF">FRX31_015471</name>
</gene>
<evidence type="ECO:0000313" key="2">
    <source>
        <dbReference type="EMBL" id="KAF5194942.1"/>
    </source>
</evidence>
<name>A0A7J6WFT9_THATH</name>
<evidence type="ECO:0000256" key="1">
    <source>
        <dbReference type="SAM" id="MobiDB-lite"/>
    </source>
</evidence>
<keyword evidence="3" id="KW-1185">Reference proteome</keyword>
<accession>A0A7J6WFT9</accession>
<evidence type="ECO:0000313" key="3">
    <source>
        <dbReference type="Proteomes" id="UP000554482"/>
    </source>
</evidence>
<feature type="compositionally biased region" description="Basic and acidic residues" evidence="1">
    <location>
        <begin position="49"/>
        <end position="68"/>
    </location>
</feature>
<dbReference type="AlphaFoldDB" id="A0A7J6WFT9"/>
<dbReference type="EMBL" id="JABWDY010018071">
    <property type="protein sequence ID" value="KAF5194942.1"/>
    <property type="molecule type" value="Genomic_DNA"/>
</dbReference>
<comment type="caution">
    <text evidence="2">The sequence shown here is derived from an EMBL/GenBank/DDBJ whole genome shotgun (WGS) entry which is preliminary data.</text>
</comment>
<proteinExistence type="predicted"/>